<dbReference type="EMBL" id="JASMQC010000050">
    <property type="protein sequence ID" value="KAK1929300.1"/>
    <property type="molecule type" value="Genomic_DNA"/>
</dbReference>
<dbReference type="AlphaFoldDB" id="A0AAD9LAG7"/>
<sequence>MPLATTPQRHPWQLFASAMPLTEAQTLLTQLKKYRVDKSNLAPCNVCMLPTPHSMRVQRLRCSCTACTDVTTLEKCPWRARVLRCQLQSFVTV</sequence>
<comment type="caution">
    <text evidence="1">The sequence shown here is derived from an EMBL/GenBank/DDBJ whole genome shotgun (WGS) entry which is preliminary data.</text>
</comment>
<organism evidence="1 2">
    <name type="scientific">Phytophthora citrophthora</name>
    <dbReference type="NCBI Taxonomy" id="4793"/>
    <lineage>
        <taxon>Eukaryota</taxon>
        <taxon>Sar</taxon>
        <taxon>Stramenopiles</taxon>
        <taxon>Oomycota</taxon>
        <taxon>Peronosporomycetes</taxon>
        <taxon>Peronosporales</taxon>
        <taxon>Peronosporaceae</taxon>
        <taxon>Phytophthora</taxon>
    </lineage>
</organism>
<reference evidence="1" key="1">
    <citation type="submission" date="2023-08" db="EMBL/GenBank/DDBJ databases">
        <title>Reference Genome Resource for the Citrus Pathogen Phytophthora citrophthora.</title>
        <authorList>
            <person name="Moller H."/>
            <person name="Coetzee B."/>
            <person name="Rose L.J."/>
            <person name="Van Niekerk J.M."/>
        </authorList>
    </citation>
    <scope>NUCLEOTIDE SEQUENCE</scope>
    <source>
        <strain evidence="1">STE-U-9442</strain>
    </source>
</reference>
<keyword evidence="2" id="KW-1185">Reference proteome</keyword>
<proteinExistence type="predicted"/>
<protein>
    <submittedName>
        <fullName evidence="1">Uncharacterized protein</fullName>
    </submittedName>
</protein>
<accession>A0AAD9LAG7</accession>
<name>A0AAD9LAG7_9STRA</name>
<dbReference type="Proteomes" id="UP001259832">
    <property type="component" value="Unassembled WGS sequence"/>
</dbReference>
<evidence type="ECO:0000313" key="2">
    <source>
        <dbReference type="Proteomes" id="UP001259832"/>
    </source>
</evidence>
<gene>
    <name evidence="1" type="ORF">P3T76_015252</name>
</gene>
<evidence type="ECO:0000313" key="1">
    <source>
        <dbReference type="EMBL" id="KAK1929300.1"/>
    </source>
</evidence>